<name>A0A8J7UWW6_9BACT</name>
<dbReference type="AlphaFoldDB" id="A0A8J7UWW6"/>
<dbReference type="RefSeq" id="WP_210511612.1">
    <property type="nucleotide sequence ID" value="NZ_JAFIDN010000005.1"/>
</dbReference>
<keyword evidence="1" id="KW-1133">Transmembrane helix</keyword>
<feature type="domain" description="CAAX prenyl protease 2/Lysostaphin resistance protein A-like" evidence="2">
    <location>
        <begin position="125"/>
        <end position="214"/>
    </location>
</feature>
<keyword evidence="1" id="KW-0472">Membrane</keyword>
<feature type="transmembrane region" description="Helical" evidence="1">
    <location>
        <begin position="123"/>
        <end position="145"/>
    </location>
</feature>
<feature type="transmembrane region" description="Helical" evidence="1">
    <location>
        <begin position="92"/>
        <end position="111"/>
    </location>
</feature>
<evidence type="ECO:0000313" key="3">
    <source>
        <dbReference type="EMBL" id="MBP3192684.1"/>
    </source>
</evidence>
<dbReference type="GO" id="GO:0080120">
    <property type="term" value="P:CAAX-box protein maturation"/>
    <property type="evidence" value="ECO:0007669"/>
    <property type="project" value="UniProtKB-ARBA"/>
</dbReference>
<feature type="transmembrane region" description="Helical" evidence="1">
    <location>
        <begin position="166"/>
        <end position="191"/>
    </location>
</feature>
<keyword evidence="3" id="KW-0378">Hydrolase</keyword>
<sequence length="240" mass="28193">MSDRHRLLEPEFRYIGWSPGYSLFHKLYLSLEFIFLFLAIPALIFYDLVPFSKIGLLLGFTLLCAFILWRDGRFNRKKLWNTKGVRKSARGIFMRFIPAAVFLAIIILMLEPDQLFNMVRNDFGSWLFVVIAYPLFSVYPQEVIYRGFVFHRYEPIFPKQRFMIHVNALSFGYLHIIFGNYPAVFLTYGAGYLFARTYAETKSLLAVSLEHALYGILIFTIGFNDYFLNSVVLDLDIFFR</sequence>
<dbReference type="InterPro" id="IPR003675">
    <property type="entry name" value="Rce1/LyrA-like_dom"/>
</dbReference>
<reference evidence="3" key="1">
    <citation type="submission" date="2021-02" db="EMBL/GenBank/DDBJ databases">
        <title>Natronogracilivirga saccharolytica gen. nov. sp. nov. a new anaerobic, haloalkiliphilic carbohydrate-fermenting bacterium from soda lake and proposing of Cyclonatronumiaceae fam. nov. in the phylum Balneolaeota.</title>
        <authorList>
            <person name="Zhilina T.N."/>
            <person name="Sorokin D.Y."/>
            <person name="Zavarzina D.G."/>
            <person name="Toshchakov S.V."/>
            <person name="Kublanov I.V."/>
        </authorList>
    </citation>
    <scope>NUCLEOTIDE SEQUENCE</scope>
    <source>
        <strain evidence="3">Z-1702</strain>
    </source>
</reference>
<accession>A0A8J7UWW6</accession>
<keyword evidence="4" id="KW-1185">Reference proteome</keyword>
<keyword evidence="3" id="KW-0482">Metalloprotease</keyword>
<proteinExistence type="predicted"/>
<gene>
    <name evidence="3" type="ORF">NATSA_08410</name>
</gene>
<dbReference type="Pfam" id="PF02517">
    <property type="entry name" value="Rce1-like"/>
    <property type="match status" value="1"/>
</dbReference>
<dbReference type="Proteomes" id="UP000673975">
    <property type="component" value="Unassembled WGS sequence"/>
</dbReference>
<evidence type="ECO:0000256" key="1">
    <source>
        <dbReference type="SAM" id="Phobius"/>
    </source>
</evidence>
<keyword evidence="1" id="KW-0812">Transmembrane</keyword>
<dbReference type="GO" id="GO:0008237">
    <property type="term" value="F:metallopeptidase activity"/>
    <property type="evidence" value="ECO:0007669"/>
    <property type="project" value="UniProtKB-KW"/>
</dbReference>
<comment type="caution">
    <text evidence="3">The sequence shown here is derived from an EMBL/GenBank/DDBJ whole genome shotgun (WGS) entry which is preliminary data.</text>
</comment>
<evidence type="ECO:0000313" key="4">
    <source>
        <dbReference type="Proteomes" id="UP000673975"/>
    </source>
</evidence>
<feature type="transmembrane region" description="Helical" evidence="1">
    <location>
        <begin position="211"/>
        <end position="233"/>
    </location>
</feature>
<protein>
    <submittedName>
        <fullName evidence="3">CPBP family intramembrane metalloprotease</fullName>
    </submittedName>
</protein>
<evidence type="ECO:0000259" key="2">
    <source>
        <dbReference type="Pfam" id="PF02517"/>
    </source>
</evidence>
<organism evidence="3 4">
    <name type="scientific">Natronogracilivirga saccharolytica</name>
    <dbReference type="NCBI Taxonomy" id="2812953"/>
    <lineage>
        <taxon>Bacteria</taxon>
        <taxon>Pseudomonadati</taxon>
        <taxon>Balneolota</taxon>
        <taxon>Balneolia</taxon>
        <taxon>Balneolales</taxon>
        <taxon>Cyclonatronaceae</taxon>
        <taxon>Natronogracilivirga</taxon>
    </lineage>
</organism>
<feature type="transmembrane region" description="Helical" evidence="1">
    <location>
        <begin position="54"/>
        <end position="71"/>
    </location>
</feature>
<feature type="transmembrane region" description="Helical" evidence="1">
    <location>
        <begin position="27"/>
        <end position="48"/>
    </location>
</feature>
<keyword evidence="3" id="KW-0645">Protease</keyword>
<dbReference type="EMBL" id="JAFIDN010000005">
    <property type="protein sequence ID" value="MBP3192684.1"/>
    <property type="molecule type" value="Genomic_DNA"/>
</dbReference>
<dbReference type="GO" id="GO:0004175">
    <property type="term" value="F:endopeptidase activity"/>
    <property type="evidence" value="ECO:0007669"/>
    <property type="project" value="UniProtKB-ARBA"/>
</dbReference>